<dbReference type="EMBL" id="JACHIN010000006">
    <property type="protein sequence ID" value="MBB5079176.1"/>
    <property type="molecule type" value="Genomic_DNA"/>
</dbReference>
<protein>
    <recommendedName>
        <fullName evidence="2">Anti-sigma factor antagonist</fullName>
    </recommendedName>
</protein>
<keyword evidence="5" id="KW-1185">Reference proteome</keyword>
<evidence type="ECO:0000256" key="2">
    <source>
        <dbReference type="RuleBase" id="RU003749"/>
    </source>
</evidence>
<accession>A0A7W8A5Q4</accession>
<gene>
    <name evidence="4" type="ORF">HNR40_004662</name>
</gene>
<dbReference type="InterPro" id="IPR036513">
    <property type="entry name" value="STAS_dom_sf"/>
</dbReference>
<comment type="similarity">
    <text evidence="1 2">Belongs to the anti-sigma-factor antagonist family.</text>
</comment>
<dbReference type="SUPFAM" id="SSF52091">
    <property type="entry name" value="SpoIIaa-like"/>
    <property type="match status" value="1"/>
</dbReference>
<evidence type="ECO:0000256" key="1">
    <source>
        <dbReference type="ARBA" id="ARBA00009013"/>
    </source>
</evidence>
<sequence>MELLPGEITEVMMTPLSLMTVSMLRGTLITVTGELDAGNVTQLADYVAERHSEPGLPLVLDLSGLTFMDSTGLSLLLHLRAASGEHGGTLHLATVQPRPARILEVTGAYRQFNIHPTLETALQASGLTSADPSSADIA</sequence>
<dbReference type="NCBIfam" id="TIGR00377">
    <property type="entry name" value="ant_ant_sig"/>
    <property type="match status" value="1"/>
</dbReference>
<dbReference type="AlphaFoldDB" id="A0A7W8A5Q4"/>
<dbReference type="Pfam" id="PF01740">
    <property type="entry name" value="STAS"/>
    <property type="match status" value="1"/>
</dbReference>
<reference evidence="4 5" key="1">
    <citation type="submission" date="2020-08" db="EMBL/GenBank/DDBJ databases">
        <title>Genomic Encyclopedia of Type Strains, Phase IV (KMG-IV): sequencing the most valuable type-strain genomes for metagenomic binning, comparative biology and taxonomic classification.</title>
        <authorList>
            <person name="Goeker M."/>
        </authorList>
    </citation>
    <scope>NUCLEOTIDE SEQUENCE [LARGE SCALE GENOMIC DNA]</scope>
    <source>
        <strain evidence="4 5">DSM 45385</strain>
    </source>
</reference>
<feature type="domain" description="STAS" evidence="3">
    <location>
        <begin position="28"/>
        <end position="125"/>
    </location>
</feature>
<name>A0A7W8A5Q4_9ACTN</name>
<dbReference type="GO" id="GO:0043856">
    <property type="term" value="F:anti-sigma factor antagonist activity"/>
    <property type="evidence" value="ECO:0007669"/>
    <property type="project" value="InterPro"/>
</dbReference>
<comment type="caution">
    <text evidence="4">The sequence shown here is derived from an EMBL/GenBank/DDBJ whole genome shotgun (WGS) entry which is preliminary data.</text>
</comment>
<dbReference type="RefSeq" id="WP_184964610.1">
    <property type="nucleotide sequence ID" value="NZ_JACHIN010000006.1"/>
</dbReference>
<dbReference type="InterPro" id="IPR002645">
    <property type="entry name" value="STAS_dom"/>
</dbReference>
<evidence type="ECO:0000313" key="4">
    <source>
        <dbReference type="EMBL" id="MBB5079176.1"/>
    </source>
</evidence>
<dbReference type="CDD" id="cd07043">
    <property type="entry name" value="STAS_anti-anti-sigma_factors"/>
    <property type="match status" value="1"/>
</dbReference>
<dbReference type="PANTHER" id="PTHR33495">
    <property type="entry name" value="ANTI-SIGMA FACTOR ANTAGONIST TM_1081-RELATED-RELATED"/>
    <property type="match status" value="1"/>
</dbReference>
<evidence type="ECO:0000313" key="5">
    <source>
        <dbReference type="Proteomes" id="UP000568380"/>
    </source>
</evidence>
<dbReference type="Proteomes" id="UP000568380">
    <property type="component" value="Unassembled WGS sequence"/>
</dbReference>
<dbReference type="Gene3D" id="3.30.750.24">
    <property type="entry name" value="STAS domain"/>
    <property type="match status" value="1"/>
</dbReference>
<dbReference type="PROSITE" id="PS50801">
    <property type="entry name" value="STAS"/>
    <property type="match status" value="1"/>
</dbReference>
<proteinExistence type="inferred from homology"/>
<dbReference type="PANTHER" id="PTHR33495:SF2">
    <property type="entry name" value="ANTI-SIGMA FACTOR ANTAGONIST TM_1081-RELATED"/>
    <property type="match status" value="1"/>
</dbReference>
<dbReference type="InterPro" id="IPR003658">
    <property type="entry name" value="Anti-sigma_ant"/>
</dbReference>
<organism evidence="4 5">
    <name type="scientific">Nonomuraea endophytica</name>
    <dbReference type="NCBI Taxonomy" id="714136"/>
    <lineage>
        <taxon>Bacteria</taxon>
        <taxon>Bacillati</taxon>
        <taxon>Actinomycetota</taxon>
        <taxon>Actinomycetes</taxon>
        <taxon>Streptosporangiales</taxon>
        <taxon>Streptosporangiaceae</taxon>
        <taxon>Nonomuraea</taxon>
    </lineage>
</organism>
<evidence type="ECO:0000259" key="3">
    <source>
        <dbReference type="PROSITE" id="PS50801"/>
    </source>
</evidence>